<feature type="transmembrane region" description="Helical" evidence="1">
    <location>
        <begin position="164"/>
        <end position="187"/>
    </location>
</feature>
<feature type="transmembrane region" description="Helical" evidence="1">
    <location>
        <begin position="134"/>
        <end position="152"/>
    </location>
</feature>
<dbReference type="PANTHER" id="PTHR40761">
    <property type="entry name" value="CONSERVED INTEGRAL MEMBRANE ALANINE VALINE AND LEUCINE RICH PROTEIN-RELATED"/>
    <property type="match status" value="1"/>
</dbReference>
<dbReference type="Proteomes" id="UP000655751">
    <property type="component" value="Unassembled WGS sequence"/>
</dbReference>
<organism evidence="2 3">
    <name type="scientific">Nocardia bovistercoris</name>
    <dbReference type="NCBI Taxonomy" id="2785916"/>
    <lineage>
        <taxon>Bacteria</taxon>
        <taxon>Bacillati</taxon>
        <taxon>Actinomycetota</taxon>
        <taxon>Actinomycetes</taxon>
        <taxon>Mycobacteriales</taxon>
        <taxon>Nocardiaceae</taxon>
        <taxon>Nocardia</taxon>
    </lineage>
</organism>
<evidence type="ECO:0000313" key="3">
    <source>
        <dbReference type="Proteomes" id="UP000655751"/>
    </source>
</evidence>
<evidence type="ECO:0000256" key="1">
    <source>
        <dbReference type="SAM" id="Phobius"/>
    </source>
</evidence>
<gene>
    <name evidence="2" type="ORF">IT779_18230</name>
</gene>
<comment type="caution">
    <text evidence="2">The sequence shown here is derived from an EMBL/GenBank/DDBJ whole genome shotgun (WGS) entry which is preliminary data.</text>
</comment>
<feature type="transmembrane region" description="Helical" evidence="1">
    <location>
        <begin position="226"/>
        <end position="246"/>
    </location>
</feature>
<proteinExistence type="predicted"/>
<feature type="transmembrane region" description="Helical" evidence="1">
    <location>
        <begin position="105"/>
        <end position="122"/>
    </location>
</feature>
<feature type="transmembrane region" description="Helical" evidence="1">
    <location>
        <begin position="51"/>
        <end position="69"/>
    </location>
</feature>
<feature type="transmembrane region" description="Helical" evidence="1">
    <location>
        <begin position="6"/>
        <end position="22"/>
    </location>
</feature>
<name>A0A931N3Z3_9NOCA</name>
<dbReference type="EMBL" id="JADMLG010000007">
    <property type="protein sequence ID" value="MBH0778222.1"/>
    <property type="molecule type" value="Genomic_DNA"/>
</dbReference>
<keyword evidence="1" id="KW-0812">Transmembrane</keyword>
<dbReference type="RefSeq" id="WP_196150541.1">
    <property type="nucleotide sequence ID" value="NZ_JADMLG010000007.1"/>
</dbReference>
<keyword evidence="1" id="KW-1133">Transmembrane helix</keyword>
<feature type="transmembrane region" description="Helical" evidence="1">
    <location>
        <begin position="258"/>
        <end position="276"/>
    </location>
</feature>
<dbReference type="AlphaFoldDB" id="A0A931N3Z3"/>
<dbReference type="PANTHER" id="PTHR40761:SF1">
    <property type="entry name" value="CONSERVED INTEGRAL MEMBRANE ALANINE VALINE AND LEUCINE RICH PROTEIN-RELATED"/>
    <property type="match status" value="1"/>
</dbReference>
<dbReference type="NCBIfam" id="NF038012">
    <property type="entry name" value="DMT_1"/>
    <property type="match status" value="1"/>
</dbReference>
<feature type="transmembrane region" description="Helical" evidence="1">
    <location>
        <begin position="75"/>
        <end position="93"/>
    </location>
</feature>
<accession>A0A931N3Z3</accession>
<feature type="transmembrane region" description="Helical" evidence="1">
    <location>
        <begin position="193"/>
        <end position="214"/>
    </location>
</feature>
<sequence length="293" mass="30295">MTHLPAIGFALVAALCVALSAVSRQREAARVPDGDLGAFGVLGSLVRRPNWWLGTAVGAGGYIFQALALGRGSVLLVQSLLVTSLLFALPLAAAFSGRVVRRAEWLWATVLVAAIVVLLVVGDPRQGHQHVSNRRWLITAAIGIPLLLGCVLGARRRVGRTRALLLGLAAGAMFALAAVLTKSLVALLGDGPLATFTSPVPYALAAVGLAAVTLQQNAYHAGDLQASLPAATVAEPVIAAVLGVLLLDEYLDADRDHVLLLVVAFAALIAATLALARSAADTGRDDQPARVRA</sequence>
<keyword evidence="1" id="KW-0472">Membrane</keyword>
<protein>
    <submittedName>
        <fullName evidence="2">DMT family transporter</fullName>
    </submittedName>
</protein>
<reference evidence="2" key="1">
    <citation type="submission" date="2020-11" db="EMBL/GenBank/DDBJ databases">
        <title>Nocardia NEAU-351.nov., a novel actinomycete isolated from the cow dung.</title>
        <authorList>
            <person name="Zhang X."/>
        </authorList>
    </citation>
    <scope>NUCLEOTIDE SEQUENCE</scope>
    <source>
        <strain evidence="2">NEAU-351</strain>
    </source>
</reference>
<evidence type="ECO:0000313" key="2">
    <source>
        <dbReference type="EMBL" id="MBH0778222.1"/>
    </source>
</evidence>
<keyword evidence="3" id="KW-1185">Reference proteome</keyword>